<evidence type="ECO:0000313" key="2">
    <source>
        <dbReference type="Proteomes" id="UP000717624"/>
    </source>
</evidence>
<gene>
    <name evidence="1" type="ORF">JOD01_003311</name>
</gene>
<keyword evidence="2" id="KW-1185">Reference proteome</keyword>
<comment type="caution">
    <text evidence="1">The sequence shown here is derived from an EMBL/GenBank/DDBJ whole genome shotgun (WGS) entry which is preliminary data.</text>
</comment>
<dbReference type="AlphaFoldDB" id="A0A939BQI3"/>
<dbReference type="Proteomes" id="UP000717624">
    <property type="component" value="Unassembled WGS sequence"/>
</dbReference>
<proteinExistence type="predicted"/>
<reference evidence="1" key="1">
    <citation type="submission" date="2021-01" db="EMBL/GenBank/DDBJ databases">
        <title>Genomic Encyclopedia of Type Strains, Phase IV (KMG-IV): sequencing the most valuable type-strain genomes for metagenomic binning, comparative biology and taxonomic classification.</title>
        <authorList>
            <person name="Goeker M."/>
        </authorList>
    </citation>
    <scope>NUCLEOTIDE SEQUENCE</scope>
    <source>
        <strain evidence="1">DSM 25523</strain>
    </source>
</reference>
<dbReference type="EMBL" id="JAFBEB010000013">
    <property type="protein sequence ID" value="MBM7591660.1"/>
    <property type="molecule type" value="Genomic_DNA"/>
</dbReference>
<name>A0A939BQI3_9BACL</name>
<organism evidence="1 2">
    <name type="scientific">Brevibacillus fulvus</name>
    <dbReference type="NCBI Taxonomy" id="1125967"/>
    <lineage>
        <taxon>Bacteria</taxon>
        <taxon>Bacillati</taxon>
        <taxon>Bacillota</taxon>
        <taxon>Bacilli</taxon>
        <taxon>Bacillales</taxon>
        <taxon>Paenibacillaceae</taxon>
        <taxon>Brevibacillus</taxon>
    </lineage>
</organism>
<accession>A0A939BQI3</accession>
<evidence type="ECO:0000313" key="1">
    <source>
        <dbReference type="EMBL" id="MBM7591660.1"/>
    </source>
</evidence>
<protein>
    <submittedName>
        <fullName evidence="1">Uncharacterized protein</fullName>
    </submittedName>
</protein>
<sequence length="91" mass="10473">MGAETLRSELEKISASTPYELHAMLQRHVQELHEQGIATGLRVGDRARSPLCWGNRLFCVAKSVCLRKKHLFMKMLFLIGKKETELNNFMK</sequence>